<dbReference type="Pfam" id="PF01545">
    <property type="entry name" value="Cation_efflux"/>
    <property type="match status" value="1"/>
</dbReference>
<evidence type="ECO:0000256" key="5">
    <source>
        <dbReference type="ARBA" id="ARBA00022989"/>
    </source>
</evidence>
<sequence>MWRVRTGNSVFVSLKPRAACQRAATAKLLAPVRQLQWQRLDLRLAKQLAAFSSAPSGRSNQVQDEAEETNASVAPKFSQGDEAMKITRVGMYVNVAMAATKGAVGLTIHSSALIADAAHSLSDLLSDVVTLWSVKVARLPPDPKHPYGYGKYEAVGSLSVGAILVLCGLGIGADGFQAMQEIWNGAAATSLPEFNLLFLSEIDRSTQWALAAGAAGISIAAKEALFNATVKIGKQANSKVLIANAWHHRTDAISSVVALGGIIGSMAGMPLLDPVAGMAVAAMIMKTGGEICLDSVQELTDNTVEAEVLETLKEVSASVDDVLHVSQVRARRMGPYTLVDLRVHEVQDVSEVLVHIDVQFDQFSCSAFSAGEVKNFRPYREIKNDISYALATIPEITGTTHINTHWLPHLGGRDTAVDVTIVVQPDLKVGAAHAVAKKARRTIEAIPYIVEADIHLELLDDDGEQG</sequence>
<keyword evidence="4" id="KW-0812">Transmembrane</keyword>
<dbReference type="PANTHER" id="PTHR43840">
    <property type="entry name" value="MITOCHONDRIAL METAL TRANSPORTER 1-RELATED"/>
    <property type="match status" value="1"/>
</dbReference>
<dbReference type="InterPro" id="IPR050291">
    <property type="entry name" value="CDF_Transporter"/>
</dbReference>
<evidence type="ECO:0000259" key="8">
    <source>
        <dbReference type="Pfam" id="PF16916"/>
    </source>
</evidence>
<dbReference type="GO" id="GO:0016020">
    <property type="term" value="C:membrane"/>
    <property type="evidence" value="ECO:0007669"/>
    <property type="project" value="UniProtKB-SubCell"/>
</dbReference>
<evidence type="ECO:0000313" key="10">
    <source>
        <dbReference type="Proteomes" id="UP000709295"/>
    </source>
</evidence>
<reference evidence="9" key="1">
    <citation type="submission" date="2021-01" db="EMBL/GenBank/DDBJ databases">
        <title>Phytophthora aleatoria, a newly-described species from Pinus radiata is distinct from Phytophthora cactorum isolates based on comparative genomics.</title>
        <authorList>
            <person name="Mcdougal R."/>
            <person name="Panda P."/>
            <person name="Williams N."/>
            <person name="Studholme D.J."/>
        </authorList>
    </citation>
    <scope>NUCLEOTIDE SEQUENCE</scope>
    <source>
        <strain evidence="9">NZFS 4037</strain>
    </source>
</reference>
<organism evidence="9 10">
    <name type="scientific">Phytophthora aleatoria</name>
    <dbReference type="NCBI Taxonomy" id="2496075"/>
    <lineage>
        <taxon>Eukaryota</taxon>
        <taxon>Sar</taxon>
        <taxon>Stramenopiles</taxon>
        <taxon>Oomycota</taxon>
        <taxon>Peronosporomycetes</taxon>
        <taxon>Peronosporales</taxon>
        <taxon>Peronosporaceae</taxon>
        <taxon>Phytophthora</taxon>
    </lineage>
</organism>
<keyword evidence="6" id="KW-0472">Membrane</keyword>
<dbReference type="InterPro" id="IPR058533">
    <property type="entry name" value="Cation_efflux_TM"/>
</dbReference>
<name>A0A8J5J2I1_9STRA</name>
<feature type="domain" description="Cation efflux protein cytoplasmic" evidence="8">
    <location>
        <begin position="380"/>
        <end position="457"/>
    </location>
</feature>
<dbReference type="NCBIfam" id="TIGR01297">
    <property type="entry name" value="CDF"/>
    <property type="match status" value="1"/>
</dbReference>
<evidence type="ECO:0000256" key="4">
    <source>
        <dbReference type="ARBA" id="ARBA00022692"/>
    </source>
</evidence>
<dbReference type="PANTHER" id="PTHR43840:SF15">
    <property type="entry name" value="MITOCHONDRIAL METAL TRANSPORTER 1-RELATED"/>
    <property type="match status" value="1"/>
</dbReference>
<evidence type="ECO:0000256" key="3">
    <source>
        <dbReference type="ARBA" id="ARBA00022448"/>
    </source>
</evidence>
<accession>A0A8J5J2I1</accession>
<dbReference type="FunFam" id="1.20.1510.10:FF:000006">
    <property type="entry name" value="Divalent cation efflux transporter"/>
    <property type="match status" value="1"/>
</dbReference>
<proteinExistence type="inferred from homology"/>
<dbReference type="InterPro" id="IPR027470">
    <property type="entry name" value="Cation_efflux_CTD"/>
</dbReference>
<keyword evidence="3" id="KW-0813">Transport</keyword>
<evidence type="ECO:0000259" key="7">
    <source>
        <dbReference type="Pfam" id="PF01545"/>
    </source>
</evidence>
<keyword evidence="10" id="KW-1185">Reference proteome</keyword>
<feature type="domain" description="Cation efflux protein transmembrane" evidence="7">
    <location>
        <begin position="89"/>
        <end position="299"/>
    </location>
</feature>
<evidence type="ECO:0000256" key="1">
    <source>
        <dbReference type="ARBA" id="ARBA00004141"/>
    </source>
</evidence>
<dbReference type="Proteomes" id="UP000709295">
    <property type="component" value="Unassembled WGS sequence"/>
</dbReference>
<comment type="caution">
    <text evidence="9">The sequence shown here is derived from an EMBL/GenBank/DDBJ whole genome shotgun (WGS) entry which is preliminary data.</text>
</comment>
<dbReference type="AlphaFoldDB" id="A0A8J5J2I1"/>
<comment type="similarity">
    <text evidence="2">Belongs to the cation diffusion facilitator (CDF) transporter (TC 2.A.4) family.</text>
</comment>
<comment type="subcellular location">
    <subcellularLocation>
        <location evidence="1">Membrane</location>
        <topology evidence="1">Multi-pass membrane protein</topology>
    </subcellularLocation>
</comment>
<evidence type="ECO:0008006" key="11">
    <source>
        <dbReference type="Google" id="ProtNLM"/>
    </source>
</evidence>
<evidence type="ECO:0000256" key="2">
    <source>
        <dbReference type="ARBA" id="ARBA00008114"/>
    </source>
</evidence>
<protein>
    <recommendedName>
        <fullName evidence="11">Cation efflux protein cytoplasmic domain-containing protein</fullName>
    </recommendedName>
</protein>
<dbReference type="EMBL" id="JAENGY010000196">
    <property type="protein sequence ID" value="KAG6969933.1"/>
    <property type="molecule type" value="Genomic_DNA"/>
</dbReference>
<dbReference type="Pfam" id="PF16916">
    <property type="entry name" value="ZT_dimer"/>
    <property type="match status" value="1"/>
</dbReference>
<gene>
    <name evidence="9" type="ORF">JG688_00005099</name>
</gene>
<dbReference type="InterPro" id="IPR002524">
    <property type="entry name" value="Cation_efflux"/>
</dbReference>
<evidence type="ECO:0000256" key="6">
    <source>
        <dbReference type="ARBA" id="ARBA00023136"/>
    </source>
</evidence>
<evidence type="ECO:0000313" key="9">
    <source>
        <dbReference type="EMBL" id="KAG6969933.1"/>
    </source>
</evidence>
<keyword evidence="5" id="KW-1133">Transmembrane helix</keyword>
<dbReference type="GO" id="GO:0008324">
    <property type="term" value="F:monoatomic cation transmembrane transporter activity"/>
    <property type="evidence" value="ECO:0007669"/>
    <property type="project" value="InterPro"/>
</dbReference>